<evidence type="ECO:0000313" key="2">
    <source>
        <dbReference type="Proteomes" id="UP001320706"/>
    </source>
</evidence>
<evidence type="ECO:0000313" key="1">
    <source>
        <dbReference type="EMBL" id="KAK8201883.1"/>
    </source>
</evidence>
<proteinExistence type="predicted"/>
<comment type="caution">
    <text evidence="1">The sequence shown here is derived from an EMBL/GenBank/DDBJ whole genome shotgun (WGS) entry which is preliminary data.</text>
</comment>
<keyword evidence="2" id="KW-1185">Reference proteome</keyword>
<dbReference type="EMBL" id="JAMKPW020000033">
    <property type="protein sequence ID" value="KAK8201883.1"/>
    <property type="molecule type" value="Genomic_DNA"/>
</dbReference>
<dbReference type="Proteomes" id="UP001320706">
    <property type="component" value="Unassembled WGS sequence"/>
</dbReference>
<sequence length="374" mass="39467">MSNRNRVPPLLEPYVRLPPEASLTLLTGVLDATPTWLVVRYLDSLLGNGGRLQNTRGGNEDIMDNSNGTEDQEDVAVVLVSWMRDWEFWKTEARRGGGLDLARLAQQKRFAFVDGLTNLFAPAPSDKVAPPPTRSLAPQQQPTARSTVPARGPSTLPIRGPPVRTPAAAPQPLPAHPQTTSPTPAPGTTTLTSPSLPHAAEKITTLVTTLPSASPARKTVLILDSPSALLATTSTPASSLSSFILQLRSLVHSTLLVTEADLPFLSAAAQAAYGGVRGAYGEMAGKVTPVEAEHAAFVVQQAHGARLVISARGLETGVARDVSGVVRVGRGGGWDEEGESEVERDGVVAEMEVLYYVQADGGVRVFERGAGDVG</sequence>
<name>A0ACC3S8U1_9PEZI</name>
<protein>
    <submittedName>
        <fullName evidence="1">Uncharacterized protein</fullName>
    </submittedName>
</protein>
<accession>A0ACC3S8U1</accession>
<gene>
    <name evidence="1" type="ORF">M8818_005407</name>
</gene>
<organism evidence="1 2">
    <name type="scientific">Zalaria obscura</name>
    <dbReference type="NCBI Taxonomy" id="2024903"/>
    <lineage>
        <taxon>Eukaryota</taxon>
        <taxon>Fungi</taxon>
        <taxon>Dikarya</taxon>
        <taxon>Ascomycota</taxon>
        <taxon>Pezizomycotina</taxon>
        <taxon>Dothideomycetes</taxon>
        <taxon>Dothideomycetidae</taxon>
        <taxon>Dothideales</taxon>
        <taxon>Zalariaceae</taxon>
        <taxon>Zalaria</taxon>
    </lineage>
</organism>
<reference evidence="1" key="1">
    <citation type="submission" date="2024-02" db="EMBL/GenBank/DDBJ databases">
        <title>Metagenome Assembled Genome of Zalaria obscura JY119.</title>
        <authorList>
            <person name="Vighnesh L."/>
            <person name="Jagadeeshwari U."/>
            <person name="Venkata Ramana C."/>
            <person name="Sasikala C."/>
        </authorList>
    </citation>
    <scope>NUCLEOTIDE SEQUENCE</scope>
    <source>
        <strain evidence="1">JY119</strain>
    </source>
</reference>